<evidence type="ECO:0000313" key="13">
    <source>
        <dbReference type="EMBL" id="GGG00155.1"/>
    </source>
</evidence>
<comment type="similarity">
    <text evidence="12">Belongs to the phosphatidylserine decarboxylase family. PSD-B subfamily. Prokaryotic type I sub-subfamily.</text>
</comment>
<evidence type="ECO:0000256" key="8">
    <source>
        <dbReference type="ARBA" id="ARBA00023209"/>
    </source>
</evidence>
<feature type="modified residue" description="Pyruvic acid (Ser); by autocatalysis" evidence="12">
    <location>
        <position position="247"/>
    </location>
</feature>
<keyword evidence="8 12" id="KW-0594">Phospholipid biosynthesis</keyword>
<organism evidence="13 14">
    <name type="scientific">Marinicella pacifica</name>
    <dbReference type="NCBI Taxonomy" id="1171543"/>
    <lineage>
        <taxon>Bacteria</taxon>
        <taxon>Pseudomonadati</taxon>
        <taxon>Pseudomonadota</taxon>
        <taxon>Gammaproteobacteria</taxon>
        <taxon>Lysobacterales</taxon>
        <taxon>Marinicellaceae</taxon>
        <taxon>Marinicella</taxon>
    </lineage>
</organism>
<evidence type="ECO:0000256" key="1">
    <source>
        <dbReference type="ARBA" id="ARBA00005189"/>
    </source>
</evidence>
<dbReference type="Pfam" id="PF02666">
    <property type="entry name" value="PS_Dcarbxylase"/>
    <property type="match status" value="1"/>
</dbReference>
<sequence>MMGKIALFFQYILPHRLLSRLMYYLMRIRVKPIKNFTINTMVKKFNINLNEAADPDIESYPHFNAFFTRALKADARPIDVRSERIISPVDGVVSQLGEIKQGRIIQAKNHSYSVKELLATDIDANFRNGQFITIYLSPRDYHRMHAPIDCRLKSMRHIPGRLFSVADWTTREIPRLFARNERLVNHLGTDLGPLAYVYVGAIFVSSIETVSNGVITPPYASKPVALTPQGKTEYHKGDEMGRFNMGSTVVLLFPENSITFETELKAGDAVKLGQSIAKVNQ</sequence>
<keyword evidence="7 12" id="KW-0865">Zymogen</keyword>
<keyword evidence="6 12" id="KW-0472">Membrane</keyword>
<feature type="site" description="Cleavage (non-hydrolytic); by autocatalysis" evidence="12">
    <location>
        <begin position="246"/>
        <end position="247"/>
    </location>
</feature>
<evidence type="ECO:0000256" key="5">
    <source>
        <dbReference type="ARBA" id="ARBA00023098"/>
    </source>
</evidence>
<evidence type="ECO:0000256" key="11">
    <source>
        <dbReference type="ARBA" id="ARBA00023317"/>
    </source>
</evidence>
<dbReference type="GO" id="GO:0006646">
    <property type="term" value="P:phosphatidylethanolamine biosynthetic process"/>
    <property type="evidence" value="ECO:0007669"/>
    <property type="project" value="UniProtKB-UniRule"/>
</dbReference>
<feature type="chain" id="PRO_5038199222" description="Phosphatidylserine decarboxylase alpha chain" evidence="12">
    <location>
        <begin position="247"/>
        <end position="281"/>
    </location>
</feature>
<comment type="PTM">
    <text evidence="12">Is synthesized initially as an inactive proenzyme. Formation of the active enzyme involves a self-maturation process in which the active site pyruvoyl group is generated from an internal serine residue via an autocatalytic post-translational modification. Two non-identical subunits are generated from the proenzyme in this reaction, and the pyruvate is formed at the N-terminus of the alpha chain, which is derived from the carboxyl end of the proenzyme. The autoendoproteolytic cleavage occurs by a canonical serine protease mechanism, in which the side chain hydroxyl group of the serine supplies its oxygen atom to form the C-terminus of the beta chain, while the remainder of the serine residue undergoes an oxidative deamination to produce ammonia and the pyruvoyl prosthetic group on the alpha chain. During this reaction, the Ser that is part of the protease active site of the proenzyme becomes the pyruvoyl prosthetic group, which constitutes an essential element of the active site of the mature decarboxylase.</text>
</comment>
<protein>
    <recommendedName>
        <fullName evidence="12">Phosphatidylserine decarboxylase proenzyme</fullName>
        <ecNumber evidence="12">4.1.1.65</ecNumber>
    </recommendedName>
    <component>
        <recommendedName>
            <fullName evidence="12">Phosphatidylserine decarboxylase alpha chain</fullName>
        </recommendedName>
    </component>
    <component>
        <recommendedName>
            <fullName evidence="12">Phosphatidylserine decarboxylase beta chain</fullName>
        </recommendedName>
    </component>
</protein>
<gene>
    <name evidence="12" type="primary">psd</name>
    <name evidence="13" type="ORF">GCM10011365_21750</name>
</gene>
<keyword evidence="3 12" id="KW-0444">Lipid biosynthesis</keyword>
<keyword evidence="2 12" id="KW-1003">Cell membrane</keyword>
<evidence type="ECO:0000256" key="12">
    <source>
        <dbReference type="HAMAP-Rule" id="MF_00662"/>
    </source>
</evidence>
<feature type="active site" description="Charge relay system; for autoendoproteolytic cleavage activity" evidence="12">
    <location>
        <position position="90"/>
    </location>
</feature>
<name>A0A917FSQ6_9GAMM</name>
<evidence type="ECO:0000256" key="6">
    <source>
        <dbReference type="ARBA" id="ARBA00023136"/>
    </source>
</evidence>
<keyword evidence="11 12" id="KW-0670">Pyruvate</keyword>
<evidence type="ECO:0000256" key="9">
    <source>
        <dbReference type="ARBA" id="ARBA00023239"/>
    </source>
</evidence>
<dbReference type="PANTHER" id="PTHR10067:SF6">
    <property type="entry name" value="PHOSPHATIDYLSERINE DECARBOXYLASE PROENZYME, MITOCHONDRIAL"/>
    <property type="match status" value="1"/>
</dbReference>
<dbReference type="GO" id="GO:0004609">
    <property type="term" value="F:phosphatidylserine decarboxylase activity"/>
    <property type="evidence" value="ECO:0007669"/>
    <property type="project" value="UniProtKB-UniRule"/>
</dbReference>
<dbReference type="GO" id="GO:0005886">
    <property type="term" value="C:plasma membrane"/>
    <property type="evidence" value="ECO:0007669"/>
    <property type="project" value="UniProtKB-SubCell"/>
</dbReference>
<dbReference type="EMBL" id="BMEO01000011">
    <property type="protein sequence ID" value="GGG00155.1"/>
    <property type="molecule type" value="Genomic_DNA"/>
</dbReference>
<comment type="pathway">
    <text evidence="1">Lipid metabolism.</text>
</comment>
<dbReference type="InterPro" id="IPR003817">
    <property type="entry name" value="PS_Dcarbxylase"/>
</dbReference>
<reference evidence="13" key="2">
    <citation type="submission" date="2020-09" db="EMBL/GenBank/DDBJ databases">
        <authorList>
            <person name="Sun Q."/>
            <person name="Zhou Y."/>
        </authorList>
    </citation>
    <scope>NUCLEOTIDE SEQUENCE</scope>
    <source>
        <strain evidence="13">CGMCC 1.12181</strain>
    </source>
</reference>
<keyword evidence="4 12" id="KW-0210">Decarboxylase</keyword>
<keyword evidence="10 12" id="KW-1208">Phospholipid metabolism</keyword>
<comment type="caution">
    <text evidence="13">The sequence shown here is derived from an EMBL/GenBank/DDBJ whole genome shotgun (WGS) entry which is preliminary data.</text>
</comment>
<dbReference type="InterPro" id="IPR033177">
    <property type="entry name" value="PSD-B"/>
</dbReference>
<accession>A0A917FSQ6</accession>
<evidence type="ECO:0000256" key="3">
    <source>
        <dbReference type="ARBA" id="ARBA00022516"/>
    </source>
</evidence>
<comment type="catalytic activity">
    <reaction evidence="12">
        <text>a 1,2-diacyl-sn-glycero-3-phospho-L-serine + H(+) = a 1,2-diacyl-sn-glycero-3-phosphoethanolamine + CO2</text>
        <dbReference type="Rhea" id="RHEA:20828"/>
        <dbReference type="ChEBI" id="CHEBI:15378"/>
        <dbReference type="ChEBI" id="CHEBI:16526"/>
        <dbReference type="ChEBI" id="CHEBI:57262"/>
        <dbReference type="ChEBI" id="CHEBI:64612"/>
        <dbReference type="EC" id="4.1.1.65"/>
    </reaction>
</comment>
<comment type="subcellular location">
    <subcellularLocation>
        <location evidence="12">Cell membrane</location>
        <topology evidence="12">Peripheral membrane protein</topology>
    </subcellularLocation>
</comment>
<evidence type="ECO:0000256" key="4">
    <source>
        <dbReference type="ARBA" id="ARBA00022793"/>
    </source>
</evidence>
<dbReference type="HAMAP" id="MF_00662">
    <property type="entry name" value="PS_decarb_PSD_B_type1"/>
    <property type="match status" value="1"/>
</dbReference>
<evidence type="ECO:0000256" key="7">
    <source>
        <dbReference type="ARBA" id="ARBA00023145"/>
    </source>
</evidence>
<comment type="function">
    <text evidence="12">Catalyzes the formation of phosphatidylethanolamine (PtdEtn) from phosphatidylserine (PtdSer).</text>
</comment>
<dbReference type="Proteomes" id="UP000605253">
    <property type="component" value="Unassembled WGS sequence"/>
</dbReference>
<comment type="cofactor">
    <cofactor evidence="12">
        <name>pyruvate</name>
        <dbReference type="ChEBI" id="CHEBI:15361"/>
    </cofactor>
    <text evidence="12">Binds 1 pyruvoyl group covalently per subunit.</text>
</comment>
<evidence type="ECO:0000256" key="2">
    <source>
        <dbReference type="ARBA" id="ARBA00022475"/>
    </source>
</evidence>
<keyword evidence="5 12" id="KW-0443">Lipid metabolism</keyword>
<feature type="active site" description="Schiff-base intermediate with substrate; via pyruvic acid; for decarboxylase activity" evidence="12">
    <location>
        <position position="247"/>
    </location>
</feature>
<reference evidence="13" key="1">
    <citation type="journal article" date="2014" name="Int. J. Syst. Evol. Microbiol.">
        <title>Complete genome sequence of Corynebacterium casei LMG S-19264T (=DSM 44701T), isolated from a smear-ripened cheese.</title>
        <authorList>
            <consortium name="US DOE Joint Genome Institute (JGI-PGF)"/>
            <person name="Walter F."/>
            <person name="Albersmeier A."/>
            <person name="Kalinowski J."/>
            <person name="Ruckert C."/>
        </authorList>
    </citation>
    <scope>NUCLEOTIDE SEQUENCE</scope>
    <source>
        <strain evidence="13">CGMCC 1.12181</strain>
    </source>
</reference>
<dbReference type="PANTHER" id="PTHR10067">
    <property type="entry name" value="PHOSPHATIDYLSERINE DECARBOXYLASE"/>
    <property type="match status" value="1"/>
</dbReference>
<dbReference type="RefSeq" id="WP_229728335.1">
    <property type="nucleotide sequence ID" value="NZ_BAABJF010000024.1"/>
</dbReference>
<dbReference type="EC" id="4.1.1.65" evidence="12"/>
<evidence type="ECO:0000313" key="14">
    <source>
        <dbReference type="Proteomes" id="UP000605253"/>
    </source>
</evidence>
<dbReference type="NCBIfam" id="TIGR00163">
    <property type="entry name" value="PS_decarb"/>
    <property type="match status" value="1"/>
</dbReference>
<dbReference type="InterPro" id="IPR033178">
    <property type="entry name" value="PSD_type1_pro"/>
</dbReference>
<comment type="subunit">
    <text evidence="12">Heterodimer of a large membrane-associated beta subunit and a small pyruvoyl-containing alpha subunit.</text>
</comment>
<proteinExistence type="inferred from homology"/>
<feature type="chain" id="PRO_5038199221" description="Phosphatidylserine decarboxylase beta chain" evidence="12">
    <location>
        <begin position="1"/>
        <end position="246"/>
    </location>
</feature>
<evidence type="ECO:0000256" key="10">
    <source>
        <dbReference type="ARBA" id="ARBA00023264"/>
    </source>
</evidence>
<feature type="active site" description="Charge relay system; for autoendoproteolytic cleavage activity" evidence="12">
    <location>
        <position position="247"/>
    </location>
</feature>
<dbReference type="AlphaFoldDB" id="A0A917FSQ6"/>
<keyword evidence="9 12" id="KW-0456">Lyase</keyword>
<keyword evidence="14" id="KW-1185">Reference proteome</keyword>
<comment type="pathway">
    <text evidence="12">Phospholipid metabolism; phosphatidylethanolamine biosynthesis; phosphatidylethanolamine from CDP-diacylglycerol: step 2/2.</text>
</comment>
<feature type="active site" description="Charge relay system; for autoendoproteolytic cleavage activity" evidence="12">
    <location>
        <position position="145"/>
    </location>
</feature>